<feature type="transmembrane region" description="Helical" evidence="1">
    <location>
        <begin position="12"/>
        <end position="37"/>
    </location>
</feature>
<dbReference type="RefSeq" id="WP_320501236.1">
    <property type="nucleotide sequence ID" value="NZ_JAXCLX010000002.1"/>
</dbReference>
<evidence type="ECO:0000256" key="1">
    <source>
        <dbReference type="SAM" id="Phobius"/>
    </source>
</evidence>
<evidence type="ECO:0000313" key="2">
    <source>
        <dbReference type="EMBL" id="MDY0872762.1"/>
    </source>
</evidence>
<sequence length="102" mass="10936">MPKLVKFMLRHALIGAAAAIVFVAAVMMLDVGGLATLVSNSTYGPLAVALLTFFTALTFGGLQMGIAVMSLKERDDEADPKDGRHQDAAVLQPVPLRITRRR</sequence>
<reference evidence="2 3" key="1">
    <citation type="journal article" date="2013" name="Antonie Van Leeuwenhoek">
        <title>Dongia rigui sp. nov., isolated from freshwater of a large wetland in Korea.</title>
        <authorList>
            <person name="Baik K.S."/>
            <person name="Hwang Y.M."/>
            <person name="Choi J.S."/>
            <person name="Kwon J."/>
            <person name="Seong C.N."/>
        </authorList>
    </citation>
    <scope>NUCLEOTIDE SEQUENCE [LARGE SCALE GENOMIC DNA]</scope>
    <source>
        <strain evidence="2 3">04SU4-P</strain>
    </source>
</reference>
<accession>A0ABU5DZK0</accession>
<feature type="transmembrane region" description="Helical" evidence="1">
    <location>
        <begin position="43"/>
        <end position="62"/>
    </location>
</feature>
<keyword evidence="1" id="KW-0812">Transmembrane</keyword>
<keyword evidence="1" id="KW-1133">Transmembrane helix</keyword>
<proteinExistence type="predicted"/>
<keyword evidence="3" id="KW-1185">Reference proteome</keyword>
<dbReference type="EMBL" id="JAXCLX010000002">
    <property type="protein sequence ID" value="MDY0872762.1"/>
    <property type="molecule type" value="Genomic_DNA"/>
</dbReference>
<gene>
    <name evidence="2" type="ORF">SMD31_12540</name>
</gene>
<comment type="caution">
    <text evidence="2">The sequence shown here is derived from an EMBL/GenBank/DDBJ whole genome shotgun (WGS) entry which is preliminary data.</text>
</comment>
<name>A0ABU5DZK0_9PROT</name>
<dbReference type="Proteomes" id="UP001271769">
    <property type="component" value="Unassembled WGS sequence"/>
</dbReference>
<evidence type="ECO:0000313" key="3">
    <source>
        <dbReference type="Proteomes" id="UP001271769"/>
    </source>
</evidence>
<protein>
    <submittedName>
        <fullName evidence="2">Uncharacterized protein</fullName>
    </submittedName>
</protein>
<keyword evidence="1" id="KW-0472">Membrane</keyword>
<organism evidence="2 3">
    <name type="scientific">Dongia rigui</name>
    <dbReference type="NCBI Taxonomy" id="940149"/>
    <lineage>
        <taxon>Bacteria</taxon>
        <taxon>Pseudomonadati</taxon>
        <taxon>Pseudomonadota</taxon>
        <taxon>Alphaproteobacteria</taxon>
        <taxon>Rhodospirillales</taxon>
        <taxon>Dongiaceae</taxon>
        <taxon>Dongia</taxon>
    </lineage>
</organism>